<sequence>GRSHSNRLIPNHSILTSLITDTPFEKRIERFMSVDESARDYGTTETEARLQQNQKVEEHFHETSEIVDNQYEVQYFLKPEVSELPTNNELAFTRLKSTSNTLSKNVSYIEFYDSIIKDQLTAGMIEEVNPFIPSGQCHYLAHLAVLRPDKPTTPLRIVFDASAKLKGKLSLNDVIAQDNAIINCDNPTQEMYTMSKSLFQEMHMNLRDYASNSIPFIQSVQESDRAPSGDQKLLGLFWNPSNTIPRYSGMSSSNEIHLVAFADASKLAMGAVIYGQPRNPVFSS</sequence>
<name>A0AAV5UNZ1_9BILA</name>
<dbReference type="PANTHER" id="PTHR47331">
    <property type="entry name" value="PHD-TYPE DOMAIN-CONTAINING PROTEIN"/>
    <property type="match status" value="1"/>
</dbReference>
<protein>
    <recommendedName>
        <fullName evidence="3">Reverse transcriptase/retrotransposon-derived protein RNase H-like domain-containing protein</fullName>
    </recommendedName>
</protein>
<evidence type="ECO:0000313" key="1">
    <source>
        <dbReference type="EMBL" id="GMT08297.1"/>
    </source>
</evidence>
<dbReference type="AlphaFoldDB" id="A0AAV5UNZ1"/>
<dbReference type="Proteomes" id="UP001432027">
    <property type="component" value="Unassembled WGS sequence"/>
</dbReference>
<feature type="non-terminal residue" evidence="1">
    <location>
        <position position="1"/>
    </location>
</feature>
<organism evidence="1 2">
    <name type="scientific">Pristionchus entomophagus</name>
    <dbReference type="NCBI Taxonomy" id="358040"/>
    <lineage>
        <taxon>Eukaryota</taxon>
        <taxon>Metazoa</taxon>
        <taxon>Ecdysozoa</taxon>
        <taxon>Nematoda</taxon>
        <taxon>Chromadorea</taxon>
        <taxon>Rhabditida</taxon>
        <taxon>Rhabditina</taxon>
        <taxon>Diplogasteromorpha</taxon>
        <taxon>Diplogasteroidea</taxon>
        <taxon>Neodiplogasteridae</taxon>
        <taxon>Pristionchus</taxon>
    </lineage>
</organism>
<dbReference type="EMBL" id="BTSX01000056">
    <property type="protein sequence ID" value="GMT08297.1"/>
    <property type="molecule type" value="Genomic_DNA"/>
</dbReference>
<dbReference type="PANTHER" id="PTHR47331:SF1">
    <property type="entry name" value="GAG-LIKE PROTEIN"/>
    <property type="match status" value="1"/>
</dbReference>
<evidence type="ECO:0008006" key="3">
    <source>
        <dbReference type="Google" id="ProtNLM"/>
    </source>
</evidence>
<proteinExistence type="predicted"/>
<evidence type="ECO:0000313" key="2">
    <source>
        <dbReference type="Proteomes" id="UP001432027"/>
    </source>
</evidence>
<accession>A0AAV5UNZ1</accession>
<comment type="caution">
    <text evidence="1">The sequence shown here is derived from an EMBL/GenBank/DDBJ whole genome shotgun (WGS) entry which is preliminary data.</text>
</comment>
<reference evidence="1" key="1">
    <citation type="submission" date="2023-10" db="EMBL/GenBank/DDBJ databases">
        <title>Genome assembly of Pristionchus species.</title>
        <authorList>
            <person name="Yoshida K."/>
            <person name="Sommer R.J."/>
        </authorList>
    </citation>
    <scope>NUCLEOTIDE SEQUENCE</scope>
    <source>
        <strain evidence="1">RS0144</strain>
    </source>
</reference>
<gene>
    <name evidence="1" type="ORF">PENTCL1PPCAC_30472</name>
</gene>
<keyword evidence="2" id="KW-1185">Reference proteome</keyword>